<evidence type="ECO:0000259" key="1">
    <source>
        <dbReference type="PROSITE" id="PS51186"/>
    </source>
</evidence>
<dbReference type="AlphaFoldDB" id="A3KAK8"/>
<dbReference type="RefSeq" id="WP_005863785.1">
    <property type="nucleotide sequence ID" value="NZ_AAYA01000023.1"/>
</dbReference>
<sequence>MRPSLEAVGRFSPERARERFLKGFDPADTTVIEIGAEMAGFFVVRRRKDHLYLDHLYVEPAHQGRGLGRVVVAGLQASAEREGLPIRLMALNGSPANDFYKGCGFTLVSSDDLDTIYAWQAPPAK</sequence>
<protein>
    <submittedName>
        <fullName evidence="2">GCN5-related N-acetyltransferase</fullName>
    </submittedName>
</protein>
<accession>A3KAK8</accession>
<dbReference type="GO" id="GO:0016747">
    <property type="term" value="F:acyltransferase activity, transferring groups other than amino-acyl groups"/>
    <property type="evidence" value="ECO:0007669"/>
    <property type="project" value="InterPro"/>
</dbReference>
<dbReference type="InterPro" id="IPR016181">
    <property type="entry name" value="Acyl_CoA_acyltransferase"/>
</dbReference>
<dbReference type="InterPro" id="IPR000182">
    <property type="entry name" value="GNAT_dom"/>
</dbReference>
<name>A3KAK8_SAGS3</name>
<dbReference type="Proteomes" id="UP000005713">
    <property type="component" value="Unassembled WGS sequence"/>
</dbReference>
<gene>
    <name evidence="2" type="ORF">SSE37_09458</name>
</gene>
<keyword evidence="2" id="KW-0808">Transferase</keyword>
<reference evidence="2 3" key="1">
    <citation type="submission" date="2006-06" db="EMBL/GenBank/DDBJ databases">
        <authorList>
            <person name="Moran M.A."/>
            <person name="Ferriera S."/>
            <person name="Johnson J."/>
            <person name="Kravitz S."/>
            <person name="Beeson K."/>
            <person name="Sutton G."/>
            <person name="Rogers Y.-H."/>
            <person name="Friedman R."/>
            <person name="Frazier M."/>
            <person name="Venter J.C."/>
        </authorList>
    </citation>
    <scope>NUCLEOTIDE SEQUENCE [LARGE SCALE GENOMIC DNA]</scope>
    <source>
        <strain evidence="2 3">E-37</strain>
    </source>
</reference>
<dbReference type="Pfam" id="PF00583">
    <property type="entry name" value="Acetyltransf_1"/>
    <property type="match status" value="1"/>
</dbReference>
<feature type="domain" description="N-acetyltransferase" evidence="1">
    <location>
        <begin position="1"/>
        <end position="125"/>
    </location>
</feature>
<evidence type="ECO:0000313" key="2">
    <source>
        <dbReference type="EMBL" id="EBA05772.1"/>
    </source>
</evidence>
<dbReference type="EMBL" id="AAYA01000023">
    <property type="protein sequence ID" value="EBA05772.1"/>
    <property type="molecule type" value="Genomic_DNA"/>
</dbReference>
<dbReference type="eggNOG" id="COG0456">
    <property type="taxonomic scope" value="Bacteria"/>
</dbReference>
<comment type="caution">
    <text evidence="2">The sequence shown here is derived from an EMBL/GenBank/DDBJ whole genome shotgun (WGS) entry which is preliminary data.</text>
</comment>
<evidence type="ECO:0000313" key="3">
    <source>
        <dbReference type="Proteomes" id="UP000005713"/>
    </source>
</evidence>
<dbReference type="CDD" id="cd04301">
    <property type="entry name" value="NAT_SF"/>
    <property type="match status" value="1"/>
</dbReference>
<dbReference type="SUPFAM" id="SSF55729">
    <property type="entry name" value="Acyl-CoA N-acyltransferases (Nat)"/>
    <property type="match status" value="1"/>
</dbReference>
<organism evidence="2 3">
    <name type="scientific">Sagittula stellata (strain ATCC 700073 / DSM 11524 / E-37)</name>
    <dbReference type="NCBI Taxonomy" id="388399"/>
    <lineage>
        <taxon>Bacteria</taxon>
        <taxon>Pseudomonadati</taxon>
        <taxon>Pseudomonadota</taxon>
        <taxon>Alphaproteobacteria</taxon>
        <taxon>Rhodobacterales</taxon>
        <taxon>Roseobacteraceae</taxon>
        <taxon>Sagittula</taxon>
    </lineage>
</organism>
<dbReference type="OrthoDB" id="7585366at2"/>
<dbReference type="Gene3D" id="3.40.630.30">
    <property type="match status" value="1"/>
</dbReference>
<keyword evidence="3" id="KW-1185">Reference proteome</keyword>
<dbReference type="PROSITE" id="PS51186">
    <property type="entry name" value="GNAT"/>
    <property type="match status" value="1"/>
</dbReference>
<proteinExistence type="predicted"/>